<name>A0A7S1Y6P5_9STRA</name>
<gene>
    <name evidence="5" type="ORF">GOCE00092_LOCUS9261</name>
</gene>
<dbReference type="Pfam" id="PF00560">
    <property type="entry name" value="LRR_1"/>
    <property type="match status" value="2"/>
</dbReference>
<dbReference type="InterPro" id="IPR032675">
    <property type="entry name" value="LRR_dom_sf"/>
</dbReference>
<sequence length="129" mass="13555">MLRLSNNTLTGTIPTEVGRMEKLTGFSLAVNDMRSSMPTELGLLTALTSLSFFDNAAISGSIVSELANLSTLKVLRLFGTQLSGSVPSSLCVRLERAEMDCDGRVQCDCCTAPGTDFVAGSPCETAATP</sequence>
<evidence type="ECO:0008006" key="6">
    <source>
        <dbReference type="Google" id="ProtNLM"/>
    </source>
</evidence>
<evidence type="ECO:0000256" key="1">
    <source>
        <dbReference type="ARBA" id="ARBA00022614"/>
    </source>
</evidence>
<protein>
    <recommendedName>
        <fullName evidence="6">L domain-like protein</fullName>
    </recommendedName>
</protein>
<dbReference type="SUPFAM" id="SSF52058">
    <property type="entry name" value="L domain-like"/>
    <property type="match status" value="1"/>
</dbReference>
<reference evidence="5" key="1">
    <citation type="submission" date="2021-01" db="EMBL/GenBank/DDBJ databases">
        <authorList>
            <person name="Corre E."/>
            <person name="Pelletier E."/>
            <person name="Niang G."/>
            <person name="Scheremetjew M."/>
            <person name="Finn R."/>
            <person name="Kale V."/>
            <person name="Holt S."/>
            <person name="Cochrane G."/>
            <person name="Meng A."/>
            <person name="Brown T."/>
            <person name="Cohen L."/>
        </authorList>
    </citation>
    <scope>NUCLEOTIDE SEQUENCE</scope>
    <source>
        <strain evidence="5">CCMP 410</strain>
    </source>
</reference>
<keyword evidence="1" id="KW-0433">Leucine-rich repeat</keyword>
<dbReference type="PANTHER" id="PTHR48056:SF81">
    <property type="entry name" value="RECEPTOR PROTEIN-TYROSINE KINASE CEPR1"/>
    <property type="match status" value="1"/>
</dbReference>
<dbReference type="EMBL" id="HBGK01018384">
    <property type="protein sequence ID" value="CAD9280351.1"/>
    <property type="molecule type" value="Transcribed_RNA"/>
</dbReference>
<keyword evidence="3" id="KW-0547">Nucleotide-binding</keyword>
<dbReference type="InterPro" id="IPR050647">
    <property type="entry name" value="Plant_LRR-RLKs"/>
</dbReference>
<dbReference type="Gene3D" id="3.80.10.10">
    <property type="entry name" value="Ribonuclease Inhibitor"/>
    <property type="match status" value="1"/>
</dbReference>
<evidence type="ECO:0000256" key="3">
    <source>
        <dbReference type="ARBA" id="ARBA00022741"/>
    </source>
</evidence>
<evidence type="ECO:0000313" key="5">
    <source>
        <dbReference type="EMBL" id="CAD9280351.1"/>
    </source>
</evidence>
<dbReference type="FunFam" id="3.80.10.10:FF:000383">
    <property type="entry name" value="Leucine-rich repeat receptor protein kinase EMS1"/>
    <property type="match status" value="1"/>
</dbReference>
<proteinExistence type="predicted"/>
<evidence type="ECO:0000256" key="4">
    <source>
        <dbReference type="ARBA" id="ARBA00022840"/>
    </source>
</evidence>
<organism evidence="5">
    <name type="scientific">Grammatophora oceanica</name>
    <dbReference type="NCBI Taxonomy" id="210454"/>
    <lineage>
        <taxon>Eukaryota</taxon>
        <taxon>Sar</taxon>
        <taxon>Stramenopiles</taxon>
        <taxon>Ochrophyta</taxon>
        <taxon>Bacillariophyta</taxon>
        <taxon>Fragilariophyceae</taxon>
        <taxon>Fragilariophycidae</taxon>
        <taxon>Rhabdonematales</taxon>
        <taxon>Grammatophoraceae</taxon>
        <taxon>Grammatophora</taxon>
    </lineage>
</organism>
<dbReference type="InterPro" id="IPR001611">
    <property type="entry name" value="Leu-rich_rpt"/>
</dbReference>
<keyword evidence="4" id="KW-0067">ATP-binding</keyword>
<dbReference type="PANTHER" id="PTHR48056">
    <property type="entry name" value="LRR RECEPTOR-LIKE SERINE/THREONINE-PROTEIN KINASE-RELATED"/>
    <property type="match status" value="1"/>
</dbReference>
<evidence type="ECO:0000256" key="2">
    <source>
        <dbReference type="ARBA" id="ARBA00022737"/>
    </source>
</evidence>
<dbReference type="AlphaFoldDB" id="A0A7S1Y6P5"/>
<dbReference type="GO" id="GO:0005524">
    <property type="term" value="F:ATP binding"/>
    <property type="evidence" value="ECO:0007669"/>
    <property type="project" value="UniProtKB-KW"/>
</dbReference>
<keyword evidence="2" id="KW-0677">Repeat</keyword>
<accession>A0A7S1Y6P5</accession>